<evidence type="ECO:0000313" key="5">
    <source>
        <dbReference type="Proteomes" id="UP000274922"/>
    </source>
</evidence>
<evidence type="ECO:0000259" key="3">
    <source>
        <dbReference type="Pfam" id="PF20416"/>
    </source>
</evidence>
<feature type="domain" description="U3 small nucleolar RNA-associated protein 20 N-terminal" evidence="2">
    <location>
        <begin position="1469"/>
        <end position="1590"/>
    </location>
</feature>
<reference evidence="5" key="1">
    <citation type="journal article" date="2018" name="Nat. Microbiol.">
        <title>Leveraging single-cell genomics to expand the fungal tree of life.</title>
        <authorList>
            <person name="Ahrendt S.R."/>
            <person name="Quandt C.A."/>
            <person name="Ciobanu D."/>
            <person name="Clum A."/>
            <person name="Salamov A."/>
            <person name="Andreopoulos B."/>
            <person name="Cheng J.F."/>
            <person name="Woyke T."/>
            <person name="Pelin A."/>
            <person name="Henrissat B."/>
            <person name="Reynolds N.K."/>
            <person name="Benny G.L."/>
            <person name="Smith M.E."/>
            <person name="James T.Y."/>
            <person name="Grigoriev I.V."/>
        </authorList>
    </citation>
    <scope>NUCLEOTIDE SEQUENCE [LARGE SCALE GENOMIC DNA]</scope>
    <source>
        <strain evidence="5">ATCC 52028</strain>
    </source>
</reference>
<dbReference type="EMBL" id="ML014308">
    <property type="protein sequence ID" value="RKO99213.1"/>
    <property type="molecule type" value="Genomic_DNA"/>
</dbReference>
<evidence type="ECO:0000313" key="4">
    <source>
        <dbReference type="EMBL" id="RKO99213.1"/>
    </source>
</evidence>
<dbReference type="InterPro" id="IPR016024">
    <property type="entry name" value="ARM-type_fold"/>
</dbReference>
<evidence type="ECO:0000256" key="1">
    <source>
        <dbReference type="SAM" id="MobiDB-lite"/>
    </source>
</evidence>
<feature type="region of interest" description="Disordered" evidence="1">
    <location>
        <begin position="2067"/>
        <end position="2095"/>
    </location>
</feature>
<feature type="domain" description="U3 small nucleolar RNA-associated protein 20 N-terminal" evidence="2">
    <location>
        <begin position="972"/>
        <end position="1401"/>
    </location>
</feature>
<accession>A0A4P9X281</accession>
<organism evidence="4 5">
    <name type="scientific">Caulochytrium protostelioides</name>
    <dbReference type="NCBI Taxonomy" id="1555241"/>
    <lineage>
        <taxon>Eukaryota</taxon>
        <taxon>Fungi</taxon>
        <taxon>Fungi incertae sedis</taxon>
        <taxon>Chytridiomycota</taxon>
        <taxon>Chytridiomycota incertae sedis</taxon>
        <taxon>Chytridiomycetes</taxon>
        <taxon>Caulochytriales</taxon>
        <taxon>Caulochytriaceae</taxon>
        <taxon>Caulochytrium</taxon>
    </lineage>
</organism>
<proteinExistence type="predicted"/>
<dbReference type="SUPFAM" id="SSF48371">
    <property type="entry name" value="ARM repeat"/>
    <property type="match status" value="3"/>
</dbReference>
<dbReference type="STRING" id="1555241.A0A4P9X281"/>
<protein>
    <submittedName>
        <fullName evidence="4">Uncharacterized protein</fullName>
    </submittedName>
</protein>
<dbReference type="GO" id="GO:0030686">
    <property type="term" value="C:90S preribosome"/>
    <property type="evidence" value="ECO:0007669"/>
    <property type="project" value="TreeGrafter"/>
</dbReference>
<dbReference type="Proteomes" id="UP000274922">
    <property type="component" value="Unassembled WGS sequence"/>
</dbReference>
<feature type="domain" description="U3 small nucleolar RNA-associated protein 20" evidence="3">
    <location>
        <begin position="1823"/>
        <end position="2019"/>
    </location>
</feature>
<dbReference type="InterPro" id="IPR011989">
    <property type="entry name" value="ARM-like"/>
</dbReference>
<name>A0A4P9X281_9FUNG</name>
<keyword evidence="5" id="KW-1185">Reference proteome</keyword>
<dbReference type="OrthoDB" id="360653at2759"/>
<dbReference type="InterPro" id="IPR046523">
    <property type="entry name" value="UTP20_dom"/>
</dbReference>
<sequence length="2904" mass="320228">MPAQESGVSRLNKNGTKRRFKWTSFAETIADIKITAGITAARPNLIAEDTPCLVGTTAAKWALSNRAPTYVQTYKRIRGHTRTLLALLEFKQEVFDDLVRGIQKEDLLSIEALADLLTTFFVDLQGETDAFVFPAIDCMLPLLAHHHADIVNVAVTAVAKLLRYNTRYIMRNAEGLYERVTPYFTASREHTRRFAGEVMAYVVRKLSPGKQADRLYAAMLQVVIDAPKALEGHVELFVSTCITAQKHLHSQTANIVGTLFCAVMNHPESIAAMQACMGNEDAVSTAFGMVLTLLGNSMSAIGRTLENQEEAAALYTTLWQLQPAAPNAEGGDEVVEEERMLYALCYWKLIQTTVHRSKTPSTTTDLVVGHLIALKRTITAEYTAWPAVLRQQFVETLLNTMMLYGQRMQDSHVSVPLAQRKAWNLMLTFLPDLTPGAFCALLSEWFRRPEAAAFGLFSQAIWPKFTQALATYAQAGSEWILPLAVLCYTMPGGASITSYLSPSQRSGAQEALLPTAATDAIRAHVPSAFAAALQAQRYHEALAYIHLIAAVALPFDALRTMHTGIVAAIMASPELAAQPSHTLRWTMLAAAFKALWAAARSASPAMDDAALVDAVVLPLTACAEDMLHRAAPLLTEALPILASLIDEPRVPPMITQLCAVIQHEMEQWDVHTVYNTPLWTAQTAFLARLAPTPLYEAMQAITMLDNSFEMLRDKTLRLTRLSDAHKKYTTPLPRDSRERLRAHRITLNFATFVCTQNLAPLWEPAAKLWRFCTHLLAEEGDAHLLKILDVTHSRDPITLASVQQLAAFKGTFPQRIHLFQEPSIVLAQHKVLEAVPFVRLDIGNFGKLAVGVAMELPSVVTRYPAQVLALVHATCQNLPKGAFALTLDTQHASMHMKPSAAEAAADADADAEEAVAEAMATDEGADDVALSEKEGDVDEPTGAEDETPDVFVTEMDHEITVTPLLTKRQLRQQQWLAALAHWPLTKLDAEHQAAFGHLLQSLIELDGAIQTAALTAIFQSIYPQNGVLLKYREPLEKLTNIRSWRDGILRLDLGEIYAGSAELGPNADMDQFTSILTSLLWGLCHEAHQKSRYTISMRRRTIFQHIASYPGTPVLQAMLQRLNQSAGPLGQSPSMFAARCVPTAIPLTIARHQQLKSLMQFTQNVAVSLSFRLGPHIGPLLDLAMNLAAIMQAGYVHSRYAGDMRHGVHELLHAIFMRPQTAGEASVLQRLPELYTHLVAPYLPLLTEYRFSNVASLLKLLADWCRDARYHAVFDQHPTLLETYVALLAQPKLPAMVATHVLSSIGDLLDLKQSAMEVDGKDASAVVANPFTSDRLLDTTLAHVGAFLRFQEGNVRSPATMQAVDVSIRLAEDLTDAVRLRPIVDLIVPKLRAPTLAAATRTTLCVLFKRYMGIWLSEAHTALTWPWQLTSDALSPVALIAATERYTFDALRTGDASKEDWPCHPDQLSLIKYYYMICAALTILPEIEARQQLIAVVEAMGAALPALAPMAGALKQMNAGQAAGINFNEQFAGLEAAEQLLRSEDTPIHVALLAQLVYALQDEKEFVLRRKVSLILQVYLQEVAAVRPDAAKVFVSYTWAPLRSLIKTAPAPVREEVLAIMGVAITTVADHAEQLRNMRPLMAAADEDEDGDDGTILSNMYHFKADKRMAATRLLCKAILADTFSATTLSQILIPLLTRLLIETPPGPRTHVYLDTLVTCLGEASLRIAWPAFNTLLSELIAHVLSDKMSRISKYFLRIIIRGVDRFHTELQNAASGVSDPQARSKGAHASTSPERIHALVEMLHGIWSDMKDDATNNKFVDQALARVPLASVMARLIVCLPEGQHRSVVADRLLNTLVRYEASRDPGLRRTVRVAIADSVSILGKSYFGLVLKEATHVLRRSFYAHAVPSLVLTMLYRVRMDADDIQALEQPLWELMREDMVGVLDEQRRAPALEGKVHEMRTCTSFTILKYLSASLPVARINAFLAPIRELLLNTMSPQVVRQMRHALSSIRQGLLMPASLAATGGNGETLAKATGQDVLQSDQDLAEDMAATAAAIATEATEATITPIPQDETQAEADEPTAAPKNEARDDDVAAHVASDDLPFDRFALLEFLYHFLSDRSLYRLPESVRTDGPEALKDVHAKRRAAQFQRNVEIVWKRPSEPSVEAVVHTNNFILAEFGLDTLYVLLRDRHMAPQDREQQQCVDPFVSLLGEAIFSEHRSVIHLALRNLNVLAKHWAMLPSFVDFTPALMHQCLKIISRAGNLTSELSSAAMCTLISLLTGSTDDVTVDAPFKKINFAPLLTLCAQSIEQYEMDTQCHAFLRTLINRRLVFSQMYELMETVLAMSITCQSDQVRNVCRDTFVQFMLNYPHEPKSLKRKMLFAVQNLQFPVSYGRQSALALLERLFTRVGIEVMHEYVHIAYSSALLMLANDEDPGCREAAAQFIVSLFRSLDATHTAKLLDWTAHIVDRVETVDTTSTKQPRLLASAGQVYGLIIDSHVFAPTLPAIERGVLRVARLSLDGALKEVDAATLRHVDADGAAGTVSATDGYRWWNAAYMALHAFNKLVKPLTAPQRRALVDRCAATAPLVLEQMVQCVVYPHAWVRRQATRALAATAAAVLEPLKGASVQGEHAAMALPPFLAPGDARLFLAHNLLDVVQSPQMDDAQGTVLAQLFTLLAKLFYYCEAVPSAAATAADASVPTTHKSLVWLLRQLSLLSRRERFTPANAETGTRTKWTSPASRRAIYTAFAAILSALPDAAARAPYAEPVLQAVVRLTAGNAVGGRQAHLHVPEALLGLSPLAGAAPAILRDEQRAAVDLAKEVQNMCASLLDGATYFRLHADVQRDMEETREARKRKLAEKVDQDEAFAEAHKAKRMRNKAEAKARKLKAQRIRNSSGKTL</sequence>
<dbReference type="InterPro" id="IPR011430">
    <property type="entry name" value="UTP20_N"/>
</dbReference>
<dbReference type="PANTHER" id="PTHR17695:SF11">
    <property type="entry name" value="SMALL SUBUNIT PROCESSOME COMPONENT 20 HOMOLOG"/>
    <property type="match status" value="1"/>
</dbReference>
<evidence type="ECO:0000259" key="2">
    <source>
        <dbReference type="Pfam" id="PF07539"/>
    </source>
</evidence>
<dbReference type="GO" id="GO:0032040">
    <property type="term" value="C:small-subunit processome"/>
    <property type="evidence" value="ECO:0007669"/>
    <property type="project" value="TreeGrafter"/>
</dbReference>
<dbReference type="PANTHER" id="PTHR17695">
    <property type="entry name" value="SMALL SUBUNIT PROCESSOME COMPONENT 20 HOMOLOG"/>
    <property type="match status" value="1"/>
</dbReference>
<gene>
    <name evidence="4" type="ORF">CXG81DRAFT_28016</name>
</gene>
<dbReference type="Pfam" id="PF20416">
    <property type="entry name" value="UTP20"/>
    <property type="match status" value="1"/>
</dbReference>
<dbReference type="Gene3D" id="1.25.10.10">
    <property type="entry name" value="Leucine-rich Repeat Variant"/>
    <property type="match status" value="1"/>
</dbReference>
<dbReference type="Pfam" id="PF07539">
    <property type="entry name" value="UTP20_N"/>
    <property type="match status" value="2"/>
</dbReference>
<feature type="region of interest" description="Disordered" evidence="1">
    <location>
        <begin position="2870"/>
        <end position="2904"/>
    </location>
</feature>
<dbReference type="InterPro" id="IPR052575">
    <property type="entry name" value="SSU_processome_comp_20"/>
</dbReference>